<dbReference type="InterPro" id="IPR047262">
    <property type="entry name" value="PRX-like1"/>
</dbReference>
<dbReference type="EMBL" id="CP036272">
    <property type="protein sequence ID" value="QDT60080.1"/>
    <property type="molecule type" value="Genomic_DNA"/>
</dbReference>
<dbReference type="PANTHER" id="PTHR43640:SF1">
    <property type="entry name" value="THIOREDOXIN-DEPENDENT PEROXIREDOXIN"/>
    <property type="match status" value="1"/>
</dbReference>
<feature type="signal peptide" evidence="5">
    <location>
        <begin position="1"/>
        <end position="27"/>
    </location>
</feature>
<evidence type="ECO:0000259" key="6">
    <source>
        <dbReference type="PROSITE" id="PS51007"/>
    </source>
</evidence>
<dbReference type="CDD" id="cd02969">
    <property type="entry name" value="PRX_like1"/>
    <property type="match status" value="1"/>
</dbReference>
<evidence type="ECO:0000256" key="5">
    <source>
        <dbReference type="SAM" id="SignalP"/>
    </source>
</evidence>
<evidence type="ECO:0000313" key="9">
    <source>
        <dbReference type="Proteomes" id="UP000315003"/>
    </source>
</evidence>
<sequence length="589" mass="65900" precursor="true">MLIHSLRRACALVHSFALILCWIAASSADEARSPLGNTVDDFRLRSCYGNEVSLSDYADSNAVAIVYLGTECPLAKLYGNRLTELQQKYADKGVQVIGINSNTQDGVRELQAYVHRHDIAFPMLKDPGNRVADAMGAERTPEVFLINKERQVVYHGRIDNQYGVGYSRERGTISYLGQAIDELLAGKPISTPATEPVGCYIGKVSEQEAVGEITYNKHIAAILNARCVSCHRKGEIAPFTLTSYDDVLGWEDTILEVIADKRMPPWNADPEVGHFANDPSLTKQEIELLKTWVDNGMPEGDPADLPEPPQFVEGWRIEQPDQILFMNEEEQPFEVAAQGVLDYQRFVVDPGWTEDKYITAAEARPDCREVVHHILVYVVPPGARRTDINAIVAGYAPGSAPTRLPEGVAIEVKAGSKLLFEMHYTPNGSAQTDLSYVGVRFMPKEKVTRLLRGAVAVDRRLKIPAGDPSKVVEAGYKSAQDEYLISMTPHMHLRGKSFRYEMKRPDEPWQPLLDVPRYDFNWQLKYEPSEPVHLPAGTKIKCTAVFDNSDANLSNPDPTVEVEWGDQSFEEMMIGFMEVIPVKEDFQRD</sequence>
<dbReference type="GO" id="GO:0016715">
    <property type="term" value="F:oxidoreductase activity, acting on paired donors, with incorporation or reduction of molecular oxygen, reduced ascorbate as one donor, and incorporation of one atom of oxygen"/>
    <property type="evidence" value="ECO:0007669"/>
    <property type="project" value="InterPro"/>
</dbReference>
<dbReference type="InterPro" id="IPR009056">
    <property type="entry name" value="Cyt_c-like_dom"/>
</dbReference>
<dbReference type="Gene3D" id="3.40.30.10">
    <property type="entry name" value="Glutaredoxin"/>
    <property type="match status" value="1"/>
</dbReference>
<dbReference type="OrthoDB" id="9788721at2"/>
<keyword evidence="5" id="KW-0732">Signal</keyword>
<keyword evidence="2 4" id="KW-0408">Iron</keyword>
<dbReference type="AlphaFoldDB" id="A0A517SVE3"/>
<proteinExistence type="predicted"/>
<dbReference type="Gene3D" id="2.60.120.310">
    <property type="entry name" value="Copper type II, ascorbate-dependent monooxygenase, N-terminal domain"/>
    <property type="match status" value="1"/>
</dbReference>
<dbReference type="InterPro" id="IPR036939">
    <property type="entry name" value="Cu2_ascorb_mOase_N_sf"/>
</dbReference>
<dbReference type="InterPro" id="IPR013766">
    <property type="entry name" value="Thioredoxin_domain"/>
</dbReference>
<dbReference type="GO" id="GO:0005507">
    <property type="term" value="F:copper ion binding"/>
    <property type="evidence" value="ECO:0007669"/>
    <property type="project" value="InterPro"/>
</dbReference>
<dbReference type="Gene3D" id="2.60.120.230">
    <property type="match status" value="1"/>
</dbReference>
<dbReference type="PROSITE" id="PS51352">
    <property type="entry name" value="THIOREDOXIN_2"/>
    <property type="match status" value="1"/>
</dbReference>
<protein>
    <submittedName>
        <fullName evidence="8">Thiol-disulfide oxidoreductase ResA</fullName>
    </submittedName>
</protein>
<dbReference type="RefSeq" id="WP_145272343.1">
    <property type="nucleotide sequence ID" value="NZ_CP036272.1"/>
</dbReference>
<keyword evidence="1 4" id="KW-0479">Metal-binding</keyword>
<evidence type="ECO:0000256" key="3">
    <source>
        <dbReference type="ARBA" id="ARBA00023157"/>
    </source>
</evidence>
<dbReference type="PROSITE" id="PS51007">
    <property type="entry name" value="CYTC"/>
    <property type="match status" value="1"/>
</dbReference>
<keyword evidence="3" id="KW-1015">Disulfide bond</keyword>
<feature type="domain" description="Thioredoxin" evidence="7">
    <location>
        <begin position="33"/>
        <end position="185"/>
    </location>
</feature>
<accession>A0A517SVE3</accession>
<name>A0A517SVE3_9BACT</name>
<keyword evidence="4" id="KW-0349">Heme</keyword>
<feature type="domain" description="Cytochrome c" evidence="6">
    <location>
        <begin position="206"/>
        <end position="297"/>
    </location>
</feature>
<dbReference type="GO" id="GO:0016209">
    <property type="term" value="F:antioxidant activity"/>
    <property type="evidence" value="ECO:0007669"/>
    <property type="project" value="InterPro"/>
</dbReference>
<evidence type="ECO:0000256" key="1">
    <source>
        <dbReference type="ARBA" id="ARBA00022723"/>
    </source>
</evidence>
<evidence type="ECO:0000256" key="2">
    <source>
        <dbReference type="ARBA" id="ARBA00023004"/>
    </source>
</evidence>
<dbReference type="GO" id="GO:0020037">
    <property type="term" value="F:heme binding"/>
    <property type="evidence" value="ECO:0007669"/>
    <property type="project" value="InterPro"/>
</dbReference>
<evidence type="ECO:0000256" key="4">
    <source>
        <dbReference type="PROSITE-ProRule" id="PRU00433"/>
    </source>
</evidence>
<dbReference type="InterPro" id="IPR036249">
    <property type="entry name" value="Thioredoxin-like_sf"/>
</dbReference>
<dbReference type="InterPro" id="IPR008977">
    <property type="entry name" value="PHM/PNGase_F_dom_sf"/>
</dbReference>
<dbReference type="GO" id="GO:0009055">
    <property type="term" value="F:electron transfer activity"/>
    <property type="evidence" value="ECO:0007669"/>
    <property type="project" value="InterPro"/>
</dbReference>
<dbReference type="Proteomes" id="UP000315003">
    <property type="component" value="Chromosome"/>
</dbReference>
<dbReference type="Pfam" id="PF00578">
    <property type="entry name" value="AhpC-TSA"/>
    <property type="match status" value="1"/>
</dbReference>
<evidence type="ECO:0000313" key="8">
    <source>
        <dbReference type="EMBL" id="QDT60080.1"/>
    </source>
</evidence>
<keyword evidence="9" id="KW-1185">Reference proteome</keyword>
<dbReference type="InterPro" id="IPR000866">
    <property type="entry name" value="AhpC/TSA"/>
</dbReference>
<dbReference type="PANTHER" id="PTHR43640">
    <property type="entry name" value="OS07G0260300 PROTEIN"/>
    <property type="match status" value="1"/>
</dbReference>
<feature type="chain" id="PRO_5021701798" evidence="5">
    <location>
        <begin position="28"/>
        <end position="589"/>
    </location>
</feature>
<gene>
    <name evidence="8" type="primary">resA_2</name>
    <name evidence="8" type="ORF">SV7mr_25970</name>
</gene>
<dbReference type="InterPro" id="IPR014784">
    <property type="entry name" value="Cu2_ascorb_mOase-like_C"/>
</dbReference>
<evidence type="ECO:0000259" key="7">
    <source>
        <dbReference type="PROSITE" id="PS51352"/>
    </source>
</evidence>
<dbReference type="SUPFAM" id="SSF52833">
    <property type="entry name" value="Thioredoxin-like"/>
    <property type="match status" value="1"/>
</dbReference>
<reference evidence="8 9" key="1">
    <citation type="submission" date="2019-02" db="EMBL/GenBank/DDBJ databases">
        <title>Deep-cultivation of Planctomycetes and their phenomic and genomic characterization uncovers novel biology.</title>
        <authorList>
            <person name="Wiegand S."/>
            <person name="Jogler M."/>
            <person name="Boedeker C."/>
            <person name="Pinto D."/>
            <person name="Vollmers J."/>
            <person name="Rivas-Marin E."/>
            <person name="Kohn T."/>
            <person name="Peeters S.H."/>
            <person name="Heuer A."/>
            <person name="Rast P."/>
            <person name="Oberbeckmann S."/>
            <person name="Bunk B."/>
            <person name="Jeske O."/>
            <person name="Meyerdierks A."/>
            <person name="Storesund J.E."/>
            <person name="Kallscheuer N."/>
            <person name="Luecker S."/>
            <person name="Lage O.M."/>
            <person name="Pohl T."/>
            <person name="Merkel B.J."/>
            <person name="Hornburger P."/>
            <person name="Mueller R.-W."/>
            <person name="Bruemmer F."/>
            <person name="Labrenz M."/>
            <person name="Spormann A.M."/>
            <person name="Op den Camp H."/>
            <person name="Overmann J."/>
            <person name="Amann R."/>
            <person name="Jetten M.S.M."/>
            <person name="Mascher T."/>
            <person name="Medema M.H."/>
            <person name="Devos D.P."/>
            <person name="Kaster A.-K."/>
            <person name="Ovreas L."/>
            <person name="Rohde M."/>
            <person name="Galperin M.Y."/>
            <person name="Jogler C."/>
        </authorList>
    </citation>
    <scope>NUCLEOTIDE SEQUENCE [LARGE SCALE GENOMIC DNA]</scope>
    <source>
        <strain evidence="8 9">SV_7m_r</strain>
    </source>
</reference>
<organism evidence="8 9">
    <name type="scientific">Stieleria bergensis</name>
    <dbReference type="NCBI Taxonomy" id="2528025"/>
    <lineage>
        <taxon>Bacteria</taxon>
        <taxon>Pseudomonadati</taxon>
        <taxon>Planctomycetota</taxon>
        <taxon>Planctomycetia</taxon>
        <taxon>Pirellulales</taxon>
        <taxon>Pirellulaceae</taxon>
        <taxon>Stieleria</taxon>
    </lineage>
</organism>
<dbReference type="SUPFAM" id="SSF49742">
    <property type="entry name" value="PHM/PNGase F"/>
    <property type="match status" value="2"/>
</dbReference>